<comment type="caution">
    <text evidence="2">The sequence shown here is derived from an EMBL/GenBank/DDBJ whole genome shotgun (WGS) entry which is preliminary data.</text>
</comment>
<proteinExistence type="predicted"/>
<dbReference type="Proteomes" id="UP000321947">
    <property type="component" value="Unassembled WGS sequence"/>
</dbReference>
<organism evidence="2 4">
    <name type="scientific">Cucumis melo var. makuwa</name>
    <name type="common">Oriental melon</name>
    <dbReference type="NCBI Taxonomy" id="1194695"/>
    <lineage>
        <taxon>Eukaryota</taxon>
        <taxon>Viridiplantae</taxon>
        <taxon>Streptophyta</taxon>
        <taxon>Embryophyta</taxon>
        <taxon>Tracheophyta</taxon>
        <taxon>Spermatophyta</taxon>
        <taxon>Magnoliopsida</taxon>
        <taxon>eudicotyledons</taxon>
        <taxon>Gunneridae</taxon>
        <taxon>Pentapetalae</taxon>
        <taxon>rosids</taxon>
        <taxon>fabids</taxon>
        <taxon>Cucurbitales</taxon>
        <taxon>Cucurbitaceae</taxon>
        <taxon>Benincaseae</taxon>
        <taxon>Cucumis</taxon>
    </lineage>
</organism>
<keyword evidence="2" id="KW-0695">RNA-directed DNA polymerase</keyword>
<sequence>MVVQIDIRLPNGLKMILALQLKKGLARNEPIFMAMMLGSLEIPKEMIPKDIMYGLENYSVVMPDSLPKSLPP</sequence>
<dbReference type="AlphaFoldDB" id="A0A5D3C6X0"/>
<gene>
    <name evidence="2" type="ORF">E5676_scaffold105G00650</name>
    <name evidence="1" type="ORF">E6C27_scaffold13G00780</name>
</gene>
<protein>
    <submittedName>
        <fullName evidence="2">RNA-directed DNA polymerase-like protein</fullName>
    </submittedName>
</protein>
<dbReference type="EMBL" id="SSTD01013124">
    <property type="protein sequence ID" value="TYK07657.1"/>
    <property type="molecule type" value="Genomic_DNA"/>
</dbReference>
<dbReference type="EMBL" id="SSTE01011953">
    <property type="protein sequence ID" value="KAA0049919.1"/>
    <property type="molecule type" value="Genomic_DNA"/>
</dbReference>
<dbReference type="Proteomes" id="UP000321393">
    <property type="component" value="Unassembled WGS sequence"/>
</dbReference>
<dbReference type="GO" id="GO:0003964">
    <property type="term" value="F:RNA-directed DNA polymerase activity"/>
    <property type="evidence" value="ECO:0007669"/>
    <property type="project" value="UniProtKB-KW"/>
</dbReference>
<evidence type="ECO:0000313" key="2">
    <source>
        <dbReference type="EMBL" id="TYK07657.1"/>
    </source>
</evidence>
<evidence type="ECO:0000313" key="3">
    <source>
        <dbReference type="Proteomes" id="UP000321393"/>
    </source>
</evidence>
<reference evidence="3 4" key="1">
    <citation type="submission" date="2019-08" db="EMBL/GenBank/DDBJ databases">
        <title>Draft genome sequences of two oriental melons (Cucumis melo L. var makuwa).</title>
        <authorList>
            <person name="Kwon S.-Y."/>
        </authorList>
    </citation>
    <scope>NUCLEOTIDE SEQUENCE [LARGE SCALE GENOMIC DNA]</scope>
    <source>
        <strain evidence="4">cv. Chang Bougi</strain>
        <strain evidence="3">cv. SW 3</strain>
        <tissue evidence="2">Leaf</tissue>
    </source>
</reference>
<accession>A0A5D3C6X0</accession>
<keyword evidence="2" id="KW-0548">Nucleotidyltransferase</keyword>
<evidence type="ECO:0000313" key="4">
    <source>
        <dbReference type="Proteomes" id="UP000321947"/>
    </source>
</evidence>
<evidence type="ECO:0000313" key="1">
    <source>
        <dbReference type="EMBL" id="KAA0049919.1"/>
    </source>
</evidence>
<name>A0A5D3C6X0_CUCMM</name>
<keyword evidence="2" id="KW-0808">Transferase</keyword>